<organism evidence="1 2">
    <name type="scientific">Candidatus Chisholmbacteria bacterium RIFCSPHIGHO2_01_FULL_49_18</name>
    <dbReference type="NCBI Taxonomy" id="1797590"/>
    <lineage>
        <taxon>Bacteria</taxon>
        <taxon>Candidatus Chisholmiibacteriota</taxon>
    </lineage>
</organism>
<evidence type="ECO:0000313" key="2">
    <source>
        <dbReference type="Proteomes" id="UP000179069"/>
    </source>
</evidence>
<comment type="caution">
    <text evidence="1">The sequence shown here is derived from an EMBL/GenBank/DDBJ whole genome shotgun (WGS) entry which is preliminary data.</text>
</comment>
<gene>
    <name evidence="1" type="ORF">A2785_01265</name>
</gene>
<name>A0A1G1VLB4_9BACT</name>
<dbReference type="EMBL" id="MHCI01000018">
    <property type="protein sequence ID" value="OGY16203.1"/>
    <property type="molecule type" value="Genomic_DNA"/>
</dbReference>
<accession>A0A1G1VLB4</accession>
<evidence type="ECO:0000313" key="1">
    <source>
        <dbReference type="EMBL" id="OGY16203.1"/>
    </source>
</evidence>
<dbReference type="AlphaFoldDB" id="A0A1G1VLB4"/>
<proteinExistence type="predicted"/>
<protein>
    <submittedName>
        <fullName evidence="1">Uncharacterized protein</fullName>
    </submittedName>
</protein>
<sequence length="200" mass="23074">MNAETDHVENSDGLERHKKAIGNVNRSFDTPFWRLYGQIMESSHRVLARTYHNSLRRSEIGLADQELRTQYGEAHDHFLQESQEGFELIRQYAPVNDAGKALLIRQRVFQTVDEFLMIAKKEMVAHPDRIKQVRLTARKLLLEGAKSAQETESGIYDWRGISELASLVHQGNVEDEKLGEGLQRFLEIPEDVRFDVRGLE</sequence>
<reference evidence="1 2" key="1">
    <citation type="journal article" date="2016" name="Nat. Commun.">
        <title>Thousands of microbial genomes shed light on interconnected biogeochemical processes in an aquifer system.</title>
        <authorList>
            <person name="Anantharaman K."/>
            <person name="Brown C.T."/>
            <person name="Hug L.A."/>
            <person name="Sharon I."/>
            <person name="Castelle C.J."/>
            <person name="Probst A.J."/>
            <person name="Thomas B.C."/>
            <person name="Singh A."/>
            <person name="Wilkins M.J."/>
            <person name="Karaoz U."/>
            <person name="Brodie E.L."/>
            <person name="Williams K.H."/>
            <person name="Hubbard S.S."/>
            <person name="Banfield J.F."/>
        </authorList>
    </citation>
    <scope>NUCLEOTIDE SEQUENCE [LARGE SCALE GENOMIC DNA]</scope>
</reference>
<dbReference type="Proteomes" id="UP000179069">
    <property type="component" value="Unassembled WGS sequence"/>
</dbReference>